<dbReference type="AlphaFoldDB" id="A0A094X9I0"/>
<dbReference type="RefSeq" id="WP_036080206.1">
    <property type="nucleotide sequence ID" value="NZ_JPGK01000001.1"/>
</dbReference>
<comment type="caution">
    <text evidence="3">The sequence shown here is derived from an EMBL/GenBank/DDBJ whole genome shotgun (WGS) entry which is preliminary data.</text>
</comment>
<dbReference type="OrthoDB" id="34187at2"/>
<evidence type="ECO:0000259" key="1">
    <source>
        <dbReference type="Pfam" id="PF13362"/>
    </source>
</evidence>
<dbReference type="InterPro" id="IPR055570">
    <property type="entry name" value="DUF7146"/>
</dbReference>
<protein>
    <submittedName>
        <fullName evidence="3">Virulence-associated protein E</fullName>
    </submittedName>
</protein>
<evidence type="ECO:0000313" key="4">
    <source>
        <dbReference type="Proteomes" id="UP000029452"/>
    </source>
</evidence>
<dbReference type="PATRIC" id="fig|178606.4.peg.418"/>
<proteinExistence type="predicted"/>
<dbReference type="InterPro" id="IPR006171">
    <property type="entry name" value="TOPRIM_dom"/>
</dbReference>
<dbReference type="EMBL" id="JPGK01000001">
    <property type="protein sequence ID" value="KGA95204.1"/>
    <property type="molecule type" value="Genomic_DNA"/>
</dbReference>
<accession>A0A094X9I0</accession>
<feature type="domain" description="DUF7146" evidence="2">
    <location>
        <begin position="92"/>
        <end position="205"/>
    </location>
</feature>
<dbReference type="Proteomes" id="UP000029452">
    <property type="component" value="Unassembled WGS sequence"/>
</dbReference>
<reference evidence="3 4" key="1">
    <citation type="submission" date="2014-06" db="EMBL/GenBank/DDBJ databases">
        <title>Draft genome sequence of iron oxidizing acidophile Leptospirillum ferriphilum DSM14647.</title>
        <authorList>
            <person name="Cardenas J.P."/>
            <person name="Lazcano M."/>
            <person name="Ossandon F.J."/>
            <person name="Corbett M."/>
            <person name="Holmes D.S."/>
            <person name="Watkin E."/>
        </authorList>
    </citation>
    <scope>NUCLEOTIDE SEQUENCE [LARGE SCALE GENOMIC DNA]</scope>
    <source>
        <strain evidence="3 4">DSM 14647</strain>
    </source>
</reference>
<dbReference type="Pfam" id="PF23639">
    <property type="entry name" value="DUF7146"/>
    <property type="match status" value="1"/>
</dbReference>
<dbReference type="CDD" id="cd01029">
    <property type="entry name" value="TOPRIM_primases"/>
    <property type="match status" value="1"/>
</dbReference>
<gene>
    <name evidence="3" type="ORF">LptCag_2638</name>
</gene>
<organism evidence="3 4">
    <name type="scientific">Leptospirillum ferriphilum</name>
    <dbReference type="NCBI Taxonomy" id="178606"/>
    <lineage>
        <taxon>Bacteria</taxon>
        <taxon>Pseudomonadati</taxon>
        <taxon>Nitrospirota</taxon>
        <taxon>Nitrospiria</taxon>
        <taxon>Nitrospirales</taxon>
        <taxon>Nitrospiraceae</taxon>
        <taxon>Leptospirillum</taxon>
    </lineage>
</organism>
<name>A0A094X9I0_9BACT</name>
<dbReference type="InterPro" id="IPR034154">
    <property type="entry name" value="TOPRIM_DnaG/twinkle"/>
</dbReference>
<dbReference type="Pfam" id="PF13362">
    <property type="entry name" value="Toprim_3"/>
    <property type="match status" value="1"/>
</dbReference>
<sequence length="307" mass="33506">MNASELAAALGARREGLEYRASCPVHGGRSFCFREKDGKFVFLCRAGCDQEAVVAELKRLGLWPEWKETAKTWHRPVIHPSKPAETEDGVGKKAQQASRIWAEASPVTIGDPVWTYLKGRGIELPGYPEDLRTHPALDYWEQDDAGRPIRTGNFPCMLALIRNPEGRPVGIHRTWVAPDGSGKAPVQNPKKVSKVHDLTGGAVRLFPPREGLLSVSEGVEDALSVMVLWGIPCWACLGTSGLKGFEPPTGIKELIVFADRDENGAGQTAAIKLAQKLKKKMAVQIQVPDGQAKDLNQLLQEGVLHAV</sequence>
<dbReference type="Gene3D" id="3.40.1360.10">
    <property type="match status" value="1"/>
</dbReference>
<feature type="domain" description="Toprim" evidence="1">
    <location>
        <begin position="214"/>
        <end position="301"/>
    </location>
</feature>
<evidence type="ECO:0000313" key="3">
    <source>
        <dbReference type="EMBL" id="KGA95204.1"/>
    </source>
</evidence>
<evidence type="ECO:0000259" key="2">
    <source>
        <dbReference type="Pfam" id="PF23639"/>
    </source>
</evidence>